<dbReference type="AlphaFoldDB" id="A0A9D4UFU9"/>
<protein>
    <submittedName>
        <fullName evidence="1">Uncharacterized protein</fullName>
    </submittedName>
</protein>
<evidence type="ECO:0000313" key="1">
    <source>
        <dbReference type="EMBL" id="KAI5066584.1"/>
    </source>
</evidence>
<name>A0A9D4UFU9_ADICA</name>
<sequence length="145" mass="16880">MATLQPIWMMGSGPRTHLGGVPDKEWRQMERKKLLAIKRENQQQRQQEMRERRAMFRALTERLKQDDGSPPEEQDLVRFETQDGTPSQRFFPPHAVYSTRMYKKLVLQSHNVQSRFGVRFGDLLVADGPMAFDRANVSFLANMTA</sequence>
<dbReference type="OrthoDB" id="1964577at2759"/>
<accession>A0A9D4UFU9</accession>
<proteinExistence type="predicted"/>
<comment type="caution">
    <text evidence="1">The sequence shown here is derived from an EMBL/GenBank/DDBJ whole genome shotgun (WGS) entry which is preliminary data.</text>
</comment>
<reference evidence="1" key="1">
    <citation type="submission" date="2021-01" db="EMBL/GenBank/DDBJ databases">
        <title>Adiantum capillus-veneris genome.</title>
        <authorList>
            <person name="Fang Y."/>
            <person name="Liao Q."/>
        </authorList>
    </citation>
    <scope>NUCLEOTIDE SEQUENCE</scope>
    <source>
        <strain evidence="1">H3</strain>
        <tissue evidence="1">Leaf</tissue>
    </source>
</reference>
<gene>
    <name evidence="1" type="ORF">GOP47_0019208</name>
</gene>
<feature type="non-terminal residue" evidence="1">
    <location>
        <position position="145"/>
    </location>
</feature>
<keyword evidence="2" id="KW-1185">Reference proteome</keyword>
<organism evidence="1 2">
    <name type="scientific">Adiantum capillus-veneris</name>
    <name type="common">Maidenhair fern</name>
    <dbReference type="NCBI Taxonomy" id="13818"/>
    <lineage>
        <taxon>Eukaryota</taxon>
        <taxon>Viridiplantae</taxon>
        <taxon>Streptophyta</taxon>
        <taxon>Embryophyta</taxon>
        <taxon>Tracheophyta</taxon>
        <taxon>Polypodiopsida</taxon>
        <taxon>Polypodiidae</taxon>
        <taxon>Polypodiales</taxon>
        <taxon>Pteridineae</taxon>
        <taxon>Pteridaceae</taxon>
        <taxon>Vittarioideae</taxon>
        <taxon>Adiantum</taxon>
    </lineage>
</organism>
<dbReference type="Proteomes" id="UP000886520">
    <property type="component" value="Chromosome 18"/>
</dbReference>
<dbReference type="EMBL" id="JABFUD020000018">
    <property type="protein sequence ID" value="KAI5066584.1"/>
    <property type="molecule type" value="Genomic_DNA"/>
</dbReference>
<evidence type="ECO:0000313" key="2">
    <source>
        <dbReference type="Proteomes" id="UP000886520"/>
    </source>
</evidence>